<dbReference type="STRING" id="29760.D7SS71"/>
<evidence type="ECO:0000313" key="3">
    <source>
        <dbReference type="Proteomes" id="UP000009183"/>
    </source>
</evidence>
<sequence>MRDPQKSSSMMMRSSISVIPSSCQWFGIRSLFLTGCISFMDLDRNSSVIYMGIIVTRNVMLLSGILRNGTISMICVASAFPIPKTSMKSHQLRKQKQVVMAKIKQLRDDLKDIDIEIDSLMEELKAVLEKRVSLRSLWLVSLWLPYKPSKFKF</sequence>
<dbReference type="EMBL" id="FN594973">
    <property type="protein sequence ID" value="CBI18503.3"/>
    <property type="molecule type" value="Genomic_DNA"/>
</dbReference>
<protein>
    <submittedName>
        <fullName evidence="2">Uncharacterized protein</fullName>
    </submittedName>
</protein>
<evidence type="ECO:0000313" key="2">
    <source>
        <dbReference type="EMBL" id="CBI18503.3"/>
    </source>
</evidence>
<gene>
    <name evidence="2" type="ordered locus">VIT_18s0117g00530</name>
</gene>
<dbReference type="AlphaFoldDB" id="D7SS71"/>
<dbReference type="PaxDb" id="29760-VIT_18s0117g00530.t01"/>
<evidence type="ECO:0000256" key="1">
    <source>
        <dbReference type="SAM" id="Coils"/>
    </source>
</evidence>
<keyword evidence="3" id="KW-1185">Reference proteome</keyword>
<reference evidence="3" key="1">
    <citation type="journal article" date="2007" name="Nature">
        <title>The grapevine genome sequence suggests ancestral hexaploidization in major angiosperm phyla.</title>
        <authorList>
            <consortium name="The French-Italian Public Consortium for Grapevine Genome Characterization."/>
            <person name="Jaillon O."/>
            <person name="Aury J.-M."/>
            <person name="Noel B."/>
            <person name="Policriti A."/>
            <person name="Clepet C."/>
            <person name="Casagrande A."/>
            <person name="Choisne N."/>
            <person name="Aubourg S."/>
            <person name="Vitulo N."/>
            <person name="Jubin C."/>
            <person name="Vezzi A."/>
            <person name="Legeai F."/>
            <person name="Hugueney P."/>
            <person name="Dasilva C."/>
            <person name="Horner D."/>
            <person name="Mica E."/>
            <person name="Jublot D."/>
            <person name="Poulain J."/>
            <person name="Bruyere C."/>
            <person name="Billault A."/>
            <person name="Segurens B."/>
            <person name="Gouyvenoux M."/>
            <person name="Ugarte E."/>
            <person name="Cattonaro F."/>
            <person name="Anthouard V."/>
            <person name="Vico V."/>
            <person name="Del Fabbro C."/>
            <person name="Alaux M."/>
            <person name="Di Gaspero G."/>
            <person name="Dumas V."/>
            <person name="Felice N."/>
            <person name="Paillard S."/>
            <person name="Juman I."/>
            <person name="Moroldo M."/>
            <person name="Scalabrin S."/>
            <person name="Canaguier A."/>
            <person name="Le Clainche I."/>
            <person name="Malacrida G."/>
            <person name="Durand E."/>
            <person name="Pesole G."/>
            <person name="Laucou V."/>
            <person name="Chatelet P."/>
            <person name="Merdinoglu D."/>
            <person name="Delledonne M."/>
            <person name="Pezzotti M."/>
            <person name="Lecharny A."/>
            <person name="Scarpelli C."/>
            <person name="Artiguenave F."/>
            <person name="Pe M.E."/>
            <person name="Valle G."/>
            <person name="Morgante M."/>
            <person name="Caboche M."/>
            <person name="Adam-Blondon A.-F."/>
            <person name="Weissenbach J."/>
            <person name="Quetier F."/>
            <person name="Wincker P."/>
        </authorList>
    </citation>
    <scope>NUCLEOTIDE SEQUENCE [LARGE SCALE GENOMIC DNA]</scope>
    <source>
        <strain evidence="3">cv. Pinot noir / PN40024</strain>
    </source>
</reference>
<feature type="coiled-coil region" evidence="1">
    <location>
        <begin position="89"/>
        <end position="130"/>
    </location>
</feature>
<proteinExistence type="predicted"/>
<organism evidence="2 3">
    <name type="scientific">Vitis vinifera</name>
    <name type="common">Grape</name>
    <dbReference type="NCBI Taxonomy" id="29760"/>
    <lineage>
        <taxon>Eukaryota</taxon>
        <taxon>Viridiplantae</taxon>
        <taxon>Streptophyta</taxon>
        <taxon>Embryophyta</taxon>
        <taxon>Tracheophyta</taxon>
        <taxon>Spermatophyta</taxon>
        <taxon>Magnoliopsida</taxon>
        <taxon>eudicotyledons</taxon>
        <taxon>Gunneridae</taxon>
        <taxon>Pentapetalae</taxon>
        <taxon>rosids</taxon>
        <taxon>Vitales</taxon>
        <taxon>Vitaceae</taxon>
        <taxon>Viteae</taxon>
        <taxon>Vitis</taxon>
    </lineage>
</organism>
<dbReference type="HOGENOM" id="CLU_1716559_0_0_1"/>
<dbReference type="InParanoid" id="D7SS71"/>
<keyword evidence="1" id="KW-0175">Coiled coil</keyword>
<accession>D7SS71</accession>
<name>D7SS71_VITVI</name>
<dbReference type="Proteomes" id="UP000009183">
    <property type="component" value="Chromosome 18"/>
</dbReference>